<comment type="caution">
    <text evidence="1">The sequence shown here is derived from an EMBL/GenBank/DDBJ whole genome shotgun (WGS) entry which is preliminary data.</text>
</comment>
<gene>
    <name evidence="1" type="ORF">N3K66_006192</name>
</gene>
<sequence>MRTSVRSSAAALSLATMATAALDKPVINPTFPGGGLDSLAPGLMDSLQIQANTWKAWDNGFIAQDCKTLAEGNNVSPMDITTFEIKYDDCDDPWVMCRHKDAPLTEQNIVDMLGRLPVRFRQYVRHMLFLAGNKGAGSNGDNVVMNGDLELSVFIHEIGHSYDSHGMPQESFSTTQTWLDAYNADSAVTDAYGQSSQAENFAQQTVVALFDKYVQGGAAGINPSAQSIFNQYNTILTESGDKLNTDGSCTSRLENSPPVAQSFSARMRPASQAPNVSLSPKTKVIKSTPMSEEMEIVQQDAQGKVTKKVVKLNV</sequence>
<name>A0ACC0V0C0_9HYPO</name>
<proteinExistence type="predicted"/>
<dbReference type="EMBL" id="CM047944">
    <property type="protein sequence ID" value="KAI9899731.1"/>
    <property type="molecule type" value="Genomic_DNA"/>
</dbReference>
<protein>
    <submittedName>
        <fullName evidence="1">Uncharacterized protein</fullName>
    </submittedName>
</protein>
<evidence type="ECO:0000313" key="1">
    <source>
        <dbReference type="EMBL" id="KAI9899731.1"/>
    </source>
</evidence>
<evidence type="ECO:0000313" key="2">
    <source>
        <dbReference type="Proteomes" id="UP001163324"/>
    </source>
</evidence>
<accession>A0ACC0V0C0</accession>
<dbReference type="Proteomes" id="UP001163324">
    <property type="component" value="Chromosome 5"/>
</dbReference>
<keyword evidence="2" id="KW-1185">Reference proteome</keyword>
<organism evidence="1 2">
    <name type="scientific">Trichothecium roseum</name>
    <dbReference type="NCBI Taxonomy" id="47278"/>
    <lineage>
        <taxon>Eukaryota</taxon>
        <taxon>Fungi</taxon>
        <taxon>Dikarya</taxon>
        <taxon>Ascomycota</taxon>
        <taxon>Pezizomycotina</taxon>
        <taxon>Sordariomycetes</taxon>
        <taxon>Hypocreomycetidae</taxon>
        <taxon>Hypocreales</taxon>
        <taxon>Hypocreales incertae sedis</taxon>
        <taxon>Trichothecium</taxon>
    </lineage>
</organism>
<reference evidence="1" key="1">
    <citation type="submission" date="2022-10" db="EMBL/GenBank/DDBJ databases">
        <title>Complete Genome of Trichothecium roseum strain YXFP-22015, a Plant Pathogen Isolated from Citrus.</title>
        <authorList>
            <person name="Wang Y."/>
            <person name="Zhu L."/>
        </authorList>
    </citation>
    <scope>NUCLEOTIDE SEQUENCE</scope>
    <source>
        <strain evidence="1">YXFP-22015</strain>
    </source>
</reference>